<dbReference type="GO" id="GO:0016301">
    <property type="term" value="F:kinase activity"/>
    <property type="evidence" value="ECO:0007669"/>
    <property type="project" value="UniProtKB-KW"/>
</dbReference>
<dbReference type="RefSeq" id="WP_223098735.1">
    <property type="nucleotide sequence ID" value="NZ_CP061913.1"/>
</dbReference>
<feature type="transmembrane region" description="Helical" evidence="9">
    <location>
        <begin position="89"/>
        <end position="106"/>
    </location>
</feature>
<evidence type="ECO:0000256" key="1">
    <source>
        <dbReference type="ARBA" id="ARBA00000085"/>
    </source>
</evidence>
<dbReference type="Pfam" id="PF07730">
    <property type="entry name" value="HisKA_3"/>
    <property type="match status" value="1"/>
</dbReference>
<dbReference type="PANTHER" id="PTHR24421:SF10">
    <property type="entry name" value="NITRATE_NITRITE SENSOR PROTEIN NARQ"/>
    <property type="match status" value="1"/>
</dbReference>
<evidence type="ECO:0000256" key="4">
    <source>
        <dbReference type="ARBA" id="ARBA00022679"/>
    </source>
</evidence>
<dbReference type="InterPro" id="IPR036890">
    <property type="entry name" value="HATPase_C_sf"/>
</dbReference>
<comment type="caution">
    <text evidence="12">The sequence shown here is derived from an EMBL/GenBank/DDBJ whole genome shotgun (WGS) entry which is preliminary data.</text>
</comment>
<name>A0ABV5LY29_9ACTN</name>
<evidence type="ECO:0000256" key="8">
    <source>
        <dbReference type="ARBA" id="ARBA00023012"/>
    </source>
</evidence>
<dbReference type="Pfam" id="PF02518">
    <property type="entry name" value="HATPase_c"/>
    <property type="match status" value="1"/>
</dbReference>
<keyword evidence="13" id="KW-1185">Reference proteome</keyword>
<proteinExistence type="predicted"/>
<keyword evidence="3" id="KW-0597">Phosphoprotein</keyword>
<protein>
    <recommendedName>
        <fullName evidence="2">histidine kinase</fullName>
        <ecNumber evidence="2">2.7.13.3</ecNumber>
    </recommendedName>
</protein>
<keyword evidence="4" id="KW-0808">Transferase</keyword>
<dbReference type="InterPro" id="IPR011712">
    <property type="entry name" value="Sig_transdc_His_kin_sub3_dim/P"/>
</dbReference>
<keyword evidence="9" id="KW-0472">Membrane</keyword>
<organism evidence="12 13">
    <name type="scientific">Dactylosporangium vinaceum</name>
    <dbReference type="NCBI Taxonomy" id="53362"/>
    <lineage>
        <taxon>Bacteria</taxon>
        <taxon>Bacillati</taxon>
        <taxon>Actinomycetota</taxon>
        <taxon>Actinomycetes</taxon>
        <taxon>Micromonosporales</taxon>
        <taxon>Micromonosporaceae</taxon>
        <taxon>Dactylosporangium</taxon>
    </lineage>
</organism>
<evidence type="ECO:0000256" key="2">
    <source>
        <dbReference type="ARBA" id="ARBA00012438"/>
    </source>
</evidence>
<feature type="domain" description="Histidine kinase/HSP90-like ATPase" evidence="10">
    <location>
        <begin position="268"/>
        <end position="354"/>
    </location>
</feature>
<evidence type="ECO:0000256" key="9">
    <source>
        <dbReference type="SAM" id="Phobius"/>
    </source>
</evidence>
<evidence type="ECO:0000256" key="6">
    <source>
        <dbReference type="ARBA" id="ARBA00022777"/>
    </source>
</evidence>
<reference evidence="12 13" key="1">
    <citation type="submission" date="2024-09" db="EMBL/GenBank/DDBJ databases">
        <authorList>
            <person name="Sun Q."/>
            <person name="Mori K."/>
        </authorList>
    </citation>
    <scope>NUCLEOTIDE SEQUENCE [LARGE SCALE GENOMIC DNA]</scope>
    <source>
        <strain evidence="12 13">JCM 3307</strain>
    </source>
</reference>
<dbReference type="EC" id="2.7.13.3" evidence="2"/>
<keyword evidence="6 12" id="KW-0418">Kinase</keyword>
<evidence type="ECO:0000313" key="13">
    <source>
        <dbReference type="Proteomes" id="UP001589608"/>
    </source>
</evidence>
<dbReference type="Gene3D" id="3.30.565.10">
    <property type="entry name" value="Histidine kinase-like ATPase, C-terminal domain"/>
    <property type="match status" value="1"/>
</dbReference>
<feature type="transmembrane region" description="Helical" evidence="9">
    <location>
        <begin position="118"/>
        <end position="135"/>
    </location>
</feature>
<feature type="transmembrane region" description="Helical" evidence="9">
    <location>
        <begin position="54"/>
        <end position="77"/>
    </location>
</feature>
<dbReference type="PANTHER" id="PTHR24421">
    <property type="entry name" value="NITRATE/NITRITE SENSOR PROTEIN NARX-RELATED"/>
    <property type="match status" value="1"/>
</dbReference>
<dbReference type="InterPro" id="IPR003594">
    <property type="entry name" value="HATPase_dom"/>
</dbReference>
<evidence type="ECO:0000256" key="7">
    <source>
        <dbReference type="ARBA" id="ARBA00022840"/>
    </source>
</evidence>
<dbReference type="Proteomes" id="UP001589608">
    <property type="component" value="Unassembled WGS sequence"/>
</dbReference>
<gene>
    <name evidence="12" type="ORF">ACFFTR_00280</name>
</gene>
<evidence type="ECO:0000256" key="3">
    <source>
        <dbReference type="ARBA" id="ARBA00022553"/>
    </source>
</evidence>
<sequence>MTRERIGDAAWVVASLALAALAVKGHWSAVPAPVIGLAGALGSAALWWRRRRPVATGLVAAASYALSGNPLPILFGVYSGAAHAPRPRAWVFPVAGLAGYAAWSLIDAGRVAPQDMGAAALVALLLAGLGVYVATRRELADSWRDRAERADAERRLRDDRARADERTRIAREMHDVLAHKVSLIALHAGALELIATGDDRVREGAGLIRVTAREALEELREVLGVLQSAAPTSDLPDLPTLVAAAIQAGQPVTLHDEAGELPPATARVVYRVVQEGLTNARKHAPGAPVTVSLTAGDTLVVDVRNLPADGHHGLDLPGTGAGLIGLKERLRLVGGTVEAGPVDDGGWCLTAEVPR</sequence>
<dbReference type="EMBL" id="JBHMCA010000005">
    <property type="protein sequence ID" value="MFB9441518.1"/>
    <property type="molecule type" value="Genomic_DNA"/>
</dbReference>
<comment type="catalytic activity">
    <reaction evidence="1">
        <text>ATP + protein L-histidine = ADP + protein N-phospho-L-histidine.</text>
        <dbReference type="EC" id="2.7.13.3"/>
    </reaction>
</comment>
<evidence type="ECO:0000313" key="12">
    <source>
        <dbReference type="EMBL" id="MFB9441518.1"/>
    </source>
</evidence>
<evidence type="ECO:0000256" key="5">
    <source>
        <dbReference type="ARBA" id="ARBA00022741"/>
    </source>
</evidence>
<keyword evidence="8" id="KW-0902">Two-component regulatory system</keyword>
<keyword evidence="9" id="KW-1133">Transmembrane helix</keyword>
<dbReference type="Gene3D" id="1.20.5.1930">
    <property type="match status" value="1"/>
</dbReference>
<keyword evidence="9" id="KW-0812">Transmembrane</keyword>
<evidence type="ECO:0000259" key="11">
    <source>
        <dbReference type="Pfam" id="PF07730"/>
    </source>
</evidence>
<dbReference type="InterPro" id="IPR050482">
    <property type="entry name" value="Sensor_HK_TwoCompSys"/>
</dbReference>
<dbReference type="SUPFAM" id="SSF55874">
    <property type="entry name" value="ATPase domain of HSP90 chaperone/DNA topoisomerase II/histidine kinase"/>
    <property type="match status" value="1"/>
</dbReference>
<keyword evidence="7" id="KW-0067">ATP-binding</keyword>
<accession>A0ABV5LY29</accession>
<dbReference type="CDD" id="cd16917">
    <property type="entry name" value="HATPase_UhpB-NarQ-NarX-like"/>
    <property type="match status" value="1"/>
</dbReference>
<evidence type="ECO:0000259" key="10">
    <source>
        <dbReference type="Pfam" id="PF02518"/>
    </source>
</evidence>
<feature type="domain" description="Signal transduction histidine kinase subgroup 3 dimerisation and phosphoacceptor" evidence="11">
    <location>
        <begin position="165"/>
        <end position="229"/>
    </location>
</feature>
<keyword evidence="5" id="KW-0547">Nucleotide-binding</keyword>